<keyword evidence="2" id="KW-0472">Membrane</keyword>
<evidence type="ECO:0000313" key="4">
    <source>
        <dbReference type="Proteomes" id="UP000235672"/>
    </source>
</evidence>
<feature type="transmembrane region" description="Helical" evidence="2">
    <location>
        <begin position="118"/>
        <end position="142"/>
    </location>
</feature>
<protein>
    <recommendedName>
        <fullName evidence="5">Mid2 domain-containing protein</fullName>
    </recommendedName>
</protein>
<dbReference type="AlphaFoldDB" id="A0A2J6QH29"/>
<evidence type="ECO:0008006" key="5">
    <source>
        <dbReference type="Google" id="ProtNLM"/>
    </source>
</evidence>
<keyword evidence="2" id="KW-0812">Transmembrane</keyword>
<feature type="region of interest" description="Disordered" evidence="1">
    <location>
        <begin position="251"/>
        <end position="272"/>
    </location>
</feature>
<dbReference type="EMBL" id="KZ613470">
    <property type="protein sequence ID" value="PMD25571.1"/>
    <property type="molecule type" value="Genomic_DNA"/>
</dbReference>
<proteinExistence type="predicted"/>
<keyword evidence="2" id="KW-1133">Transmembrane helix</keyword>
<organism evidence="3 4">
    <name type="scientific">Hyaloscypha hepaticicola</name>
    <dbReference type="NCBI Taxonomy" id="2082293"/>
    <lineage>
        <taxon>Eukaryota</taxon>
        <taxon>Fungi</taxon>
        <taxon>Dikarya</taxon>
        <taxon>Ascomycota</taxon>
        <taxon>Pezizomycotina</taxon>
        <taxon>Leotiomycetes</taxon>
        <taxon>Helotiales</taxon>
        <taxon>Hyaloscyphaceae</taxon>
        <taxon>Hyaloscypha</taxon>
    </lineage>
</organism>
<dbReference type="OrthoDB" id="3562683at2759"/>
<dbReference type="Proteomes" id="UP000235672">
    <property type="component" value="Unassembled WGS sequence"/>
</dbReference>
<evidence type="ECO:0000313" key="3">
    <source>
        <dbReference type="EMBL" id="PMD25571.1"/>
    </source>
</evidence>
<feature type="region of interest" description="Disordered" evidence="1">
    <location>
        <begin position="364"/>
        <end position="385"/>
    </location>
</feature>
<reference evidence="3 4" key="1">
    <citation type="submission" date="2016-05" db="EMBL/GenBank/DDBJ databases">
        <title>A degradative enzymes factory behind the ericoid mycorrhizal symbiosis.</title>
        <authorList>
            <consortium name="DOE Joint Genome Institute"/>
            <person name="Martino E."/>
            <person name="Morin E."/>
            <person name="Grelet G."/>
            <person name="Kuo A."/>
            <person name="Kohler A."/>
            <person name="Daghino S."/>
            <person name="Barry K."/>
            <person name="Choi C."/>
            <person name="Cichocki N."/>
            <person name="Clum A."/>
            <person name="Copeland A."/>
            <person name="Hainaut M."/>
            <person name="Haridas S."/>
            <person name="Labutti K."/>
            <person name="Lindquist E."/>
            <person name="Lipzen A."/>
            <person name="Khouja H.-R."/>
            <person name="Murat C."/>
            <person name="Ohm R."/>
            <person name="Olson A."/>
            <person name="Spatafora J."/>
            <person name="Veneault-Fourrey C."/>
            <person name="Henrissat B."/>
            <person name="Grigoriev I."/>
            <person name="Martin F."/>
            <person name="Perotto S."/>
        </authorList>
    </citation>
    <scope>NUCLEOTIDE SEQUENCE [LARGE SCALE GENOMIC DNA]</scope>
    <source>
        <strain evidence="3 4">UAMH 7357</strain>
    </source>
</reference>
<sequence length="406" mass="43774">MDFLQRIHHAILSPSQRFVVHRDTLACQMDCWAQQYCHTFHLGVLSQASTFHFTTITSTPSAASSTPEWTSSSSVSVTATGLLIATTSSSQPESPTIVPTPSAMNASSARGMTTGSKIGIGAGVIGGVAVIGFLIYFLTFLLRSRRQEKYNRERVAQIQAKVRGTFSSDDTVNGNFDRLSSRGGAAHFNISRTATPNSLRDSALRPLPSLPLQYDSSRQEPYAPYQQLSESFTHELWHLNPEAIAQHTQLPSHYSFSGPPVTEPVSPAEAPPRRMGTVQEYAAALPSHYSFSGTNATSPISPIEAPLPTSVSPIPTVAQLSFSGPPLTIHLSPAENLNEQPPPPRMTPIQEYAAAQLPSHYSFQAPPSVTSPVSPIEDPTRRPIGIQEMAAVQLPSHYSFSASPSG</sequence>
<gene>
    <name evidence="3" type="ORF">NA56DRAFT_655728</name>
</gene>
<feature type="compositionally biased region" description="Polar residues" evidence="1">
    <location>
        <begin position="364"/>
        <end position="373"/>
    </location>
</feature>
<accession>A0A2J6QH29</accession>
<keyword evidence="4" id="KW-1185">Reference proteome</keyword>
<evidence type="ECO:0000256" key="1">
    <source>
        <dbReference type="SAM" id="MobiDB-lite"/>
    </source>
</evidence>
<evidence type="ECO:0000256" key="2">
    <source>
        <dbReference type="SAM" id="Phobius"/>
    </source>
</evidence>
<name>A0A2J6QH29_9HELO</name>